<dbReference type="EMBL" id="JABAGV010000026">
    <property type="protein sequence ID" value="MBC2475354.1"/>
    <property type="molecule type" value="Genomic_DNA"/>
</dbReference>
<sequence>MAKNNSVKVNVKKCIDGSVCEMITKNEDESTKYNSLGFRVIYMFISLIILGNSLAVGKSFFISTFMFSFPLLYDYARYTTMQKWRIIFKRILLGIFGFEMAFSFFGMADILKIDQVNNKLLLEVSKTYAVGTGISIELWLCWAFLFSGFIMSTFEWMLASRKITEQIS</sequence>
<keyword evidence="1" id="KW-1133">Transmembrane helix</keyword>
<feature type="transmembrane region" description="Helical" evidence="1">
    <location>
        <begin position="128"/>
        <end position="151"/>
    </location>
</feature>
<keyword evidence="1" id="KW-0812">Transmembrane</keyword>
<accession>A0AAW3W984</accession>
<evidence type="ECO:0000313" key="2">
    <source>
        <dbReference type="EMBL" id="MBC2475354.1"/>
    </source>
</evidence>
<feature type="transmembrane region" description="Helical" evidence="1">
    <location>
        <begin position="36"/>
        <end position="54"/>
    </location>
</feature>
<feature type="transmembrane region" description="Helical" evidence="1">
    <location>
        <begin position="88"/>
        <end position="108"/>
    </location>
</feature>
<name>A0AAW3W984_CLOBE</name>
<dbReference type="Proteomes" id="UP001194098">
    <property type="component" value="Unassembled WGS sequence"/>
</dbReference>
<keyword evidence="1" id="KW-0472">Membrane</keyword>
<dbReference type="RefSeq" id="WP_171779710.1">
    <property type="nucleotide sequence ID" value="NZ_JABAGV010000026.1"/>
</dbReference>
<evidence type="ECO:0000256" key="1">
    <source>
        <dbReference type="SAM" id="Phobius"/>
    </source>
</evidence>
<comment type="caution">
    <text evidence="2">The sequence shown here is derived from an EMBL/GenBank/DDBJ whole genome shotgun (WGS) entry which is preliminary data.</text>
</comment>
<evidence type="ECO:0000313" key="3">
    <source>
        <dbReference type="Proteomes" id="UP001194098"/>
    </source>
</evidence>
<reference evidence="2" key="2">
    <citation type="journal article" date="2022" name="Nat. Biotechnol.">
        <title>Carbon-negative production of acetone and isopropanol by gas fermentation at industrial pilot scale.</title>
        <authorList>
            <person name="Liew F.E."/>
            <person name="Nogle R."/>
            <person name="Abdalla T."/>
            <person name="Rasor B.J."/>
            <person name="Canter C."/>
            <person name="Jensen R.O."/>
            <person name="Wang L."/>
            <person name="Strutz J."/>
            <person name="Chirania P."/>
            <person name="De Tissera S."/>
            <person name="Mueller A.P."/>
            <person name="Ruan Z."/>
            <person name="Gao A."/>
            <person name="Tran L."/>
            <person name="Engle N.L."/>
            <person name="Bromley J.C."/>
            <person name="Daniell J."/>
            <person name="Conrado R."/>
            <person name="Tschaplinski T.J."/>
            <person name="Giannone R.J."/>
            <person name="Hettich R.L."/>
            <person name="Karim A.S."/>
            <person name="Simpson S.D."/>
            <person name="Brown S.D."/>
            <person name="Leang C."/>
            <person name="Jewett M.C."/>
            <person name="Kopke M."/>
        </authorList>
    </citation>
    <scope>NUCLEOTIDE SEQUENCE</scope>
    <source>
        <strain evidence="2">DJ015</strain>
    </source>
</reference>
<protein>
    <submittedName>
        <fullName evidence="2">Uncharacterized protein</fullName>
    </submittedName>
</protein>
<gene>
    <name evidence="2" type="ORF">HGI39_11640</name>
</gene>
<dbReference type="AlphaFoldDB" id="A0AAW3W984"/>
<organism evidence="2 3">
    <name type="scientific">Clostridium beijerinckii</name>
    <name type="common">Clostridium MP</name>
    <dbReference type="NCBI Taxonomy" id="1520"/>
    <lineage>
        <taxon>Bacteria</taxon>
        <taxon>Bacillati</taxon>
        <taxon>Bacillota</taxon>
        <taxon>Clostridia</taxon>
        <taxon>Eubacteriales</taxon>
        <taxon>Clostridiaceae</taxon>
        <taxon>Clostridium</taxon>
    </lineage>
</organism>
<proteinExistence type="predicted"/>
<reference evidence="2" key="1">
    <citation type="submission" date="2020-04" db="EMBL/GenBank/DDBJ databases">
        <authorList>
            <person name="Brown S."/>
        </authorList>
    </citation>
    <scope>NUCLEOTIDE SEQUENCE</scope>
    <source>
        <strain evidence="2">DJ015</strain>
    </source>
</reference>